<evidence type="ECO:0000313" key="2">
    <source>
        <dbReference type="Proteomes" id="UP000245341"/>
    </source>
</evidence>
<evidence type="ECO:0000313" key="3">
    <source>
        <dbReference type="RefSeq" id="XP_006745277.2"/>
    </source>
</evidence>
<dbReference type="RefSeq" id="XP_006745277.2">
    <property type="nucleotide sequence ID" value="XM_006745214.2"/>
</dbReference>
<dbReference type="OrthoDB" id="2335338at2759"/>
<protein>
    <submittedName>
        <fullName evidence="3">Small glutamine-rich tetratricopeptide repeat-containing protein alpha-like</fullName>
    </submittedName>
</protein>
<evidence type="ECO:0000256" key="1">
    <source>
        <dbReference type="SAM" id="MobiDB-lite"/>
    </source>
</evidence>
<dbReference type="GeneID" id="102744361"/>
<accession>A0A2U3YNH5</accession>
<dbReference type="KEGG" id="lww:102744361"/>
<reference evidence="3" key="1">
    <citation type="submission" date="2025-08" db="UniProtKB">
        <authorList>
            <consortium name="RefSeq"/>
        </authorList>
    </citation>
    <scope>IDENTIFICATION</scope>
    <source>
        <tissue evidence="3">Liver</tissue>
    </source>
</reference>
<gene>
    <name evidence="3" type="primary">LOC102744361</name>
</gene>
<dbReference type="AlphaFoldDB" id="A0A2U3YNH5"/>
<name>A0A2U3YNH5_LEPWE</name>
<organism evidence="2 3">
    <name type="scientific">Leptonychotes weddellii</name>
    <name type="common">Weddell seal</name>
    <name type="synonym">Otaria weddellii</name>
    <dbReference type="NCBI Taxonomy" id="9713"/>
    <lineage>
        <taxon>Eukaryota</taxon>
        <taxon>Metazoa</taxon>
        <taxon>Chordata</taxon>
        <taxon>Craniata</taxon>
        <taxon>Vertebrata</taxon>
        <taxon>Euteleostomi</taxon>
        <taxon>Mammalia</taxon>
        <taxon>Eutheria</taxon>
        <taxon>Laurasiatheria</taxon>
        <taxon>Carnivora</taxon>
        <taxon>Caniformia</taxon>
        <taxon>Pinnipedia</taxon>
        <taxon>Phocidae</taxon>
        <taxon>Monachinae</taxon>
        <taxon>Lobodontini</taxon>
        <taxon>Leptonychotes</taxon>
    </lineage>
</organism>
<sequence>MAGKAVDQAWCAARRWVRALTRLMTDSLLQASNLMNNPQVQQLMSGMISGGHNPLGTPGTSPSQNDLASLIQAGQQFAQQMQQQNPELIEQLRSQIRSRTPSASNDDQQE</sequence>
<dbReference type="STRING" id="9713.A0A2U3YNH5"/>
<proteinExistence type="predicted"/>
<feature type="region of interest" description="Disordered" evidence="1">
    <location>
        <begin position="45"/>
        <end position="65"/>
    </location>
</feature>
<keyword evidence="2" id="KW-1185">Reference proteome</keyword>
<dbReference type="Proteomes" id="UP000245341">
    <property type="component" value="Unplaced"/>
</dbReference>